<protein>
    <submittedName>
        <fullName evidence="1">Uncharacterized protein AlNc14C100G6006</fullName>
    </submittedName>
</protein>
<reference evidence="1" key="1">
    <citation type="journal article" date="2011" name="PLoS Biol.">
        <title>Gene gain and loss during evolution of obligate parasitism in the white rust pathogen of Arabidopsis thaliana.</title>
        <authorList>
            <person name="Kemen E."/>
            <person name="Gardiner A."/>
            <person name="Schultz-Larsen T."/>
            <person name="Kemen A.C."/>
            <person name="Balmuth A.L."/>
            <person name="Robert-Seilaniantz A."/>
            <person name="Bailey K."/>
            <person name="Holub E."/>
            <person name="Studholme D.J."/>
            <person name="Maclean D."/>
            <person name="Jones J.D."/>
        </authorList>
    </citation>
    <scope>NUCLEOTIDE SEQUENCE</scope>
</reference>
<dbReference type="GO" id="GO:0006450">
    <property type="term" value="P:regulation of translational fidelity"/>
    <property type="evidence" value="ECO:0007669"/>
    <property type="project" value="InterPro"/>
</dbReference>
<dbReference type="SUPFAM" id="SSF141000">
    <property type="entry name" value="Glu-tRNAGln amidotransferase C subunit"/>
    <property type="match status" value="1"/>
</dbReference>
<reference evidence="1" key="2">
    <citation type="submission" date="2011-02" db="EMBL/GenBank/DDBJ databases">
        <authorList>
            <person name="MacLean D."/>
        </authorList>
    </citation>
    <scope>NUCLEOTIDE SEQUENCE</scope>
</reference>
<gene>
    <name evidence="1" type="primary">AlNc14C100G6006</name>
    <name evidence="1" type="ORF">ALNC14_068050</name>
</gene>
<dbReference type="EMBL" id="FR824145">
    <property type="protein sequence ID" value="CCA20662.1"/>
    <property type="molecule type" value="Genomic_DNA"/>
</dbReference>
<evidence type="ECO:0000313" key="1">
    <source>
        <dbReference type="EMBL" id="CCA20662.1"/>
    </source>
</evidence>
<dbReference type="HOGENOM" id="CLU_1655384_0_0_1"/>
<proteinExistence type="predicted"/>
<accession>F0WHE3</accession>
<organism evidence="1">
    <name type="scientific">Albugo laibachii Nc14</name>
    <dbReference type="NCBI Taxonomy" id="890382"/>
    <lineage>
        <taxon>Eukaryota</taxon>
        <taxon>Sar</taxon>
        <taxon>Stramenopiles</taxon>
        <taxon>Oomycota</taxon>
        <taxon>Peronosporomycetes</taxon>
        <taxon>Albuginales</taxon>
        <taxon>Albuginaceae</taxon>
        <taxon>Albugo</taxon>
    </lineage>
</organism>
<name>F0WHE3_9STRA</name>
<dbReference type="InterPro" id="IPR036113">
    <property type="entry name" value="Asp/Glu-ADT_sf_sub_c"/>
</dbReference>
<dbReference type="AlphaFoldDB" id="F0WHE3"/>
<sequence>MGSCTAPYSTYNGVKMLRRIVWKRCYATHKKLDTFKEIQKIDFASPTWSLEDLHLKKRRAASRDPIMTHEKVIELAKLSHISIHSDQLPEVSTRIESVLRCMQTVQESNVDGYTTKEVASHDFAVTPLRDDVVTERTKIDSILRNAESTPYFRVPKVFED</sequence>